<accession>A0AAD8US32</accession>
<gene>
    <name evidence="1" type="ORF">BDZ83DRAFT_751823</name>
</gene>
<keyword evidence="2" id="KW-1185">Reference proteome</keyword>
<organism evidence="1 2">
    <name type="scientific">Glomerella acutata</name>
    <name type="common">Colletotrichum acutatum</name>
    <dbReference type="NCBI Taxonomy" id="27357"/>
    <lineage>
        <taxon>Eukaryota</taxon>
        <taxon>Fungi</taxon>
        <taxon>Dikarya</taxon>
        <taxon>Ascomycota</taxon>
        <taxon>Pezizomycotina</taxon>
        <taxon>Sordariomycetes</taxon>
        <taxon>Hypocreomycetidae</taxon>
        <taxon>Glomerellales</taxon>
        <taxon>Glomerellaceae</taxon>
        <taxon>Colletotrichum</taxon>
        <taxon>Colletotrichum acutatum species complex</taxon>
    </lineage>
</organism>
<name>A0AAD8US32_GLOAC</name>
<dbReference type="EMBL" id="JAHMHS010000042">
    <property type="protein sequence ID" value="KAK1725395.1"/>
    <property type="molecule type" value="Genomic_DNA"/>
</dbReference>
<comment type="caution">
    <text evidence="1">The sequence shown here is derived from an EMBL/GenBank/DDBJ whole genome shotgun (WGS) entry which is preliminary data.</text>
</comment>
<sequence length="95" mass="10978">MRHVAFFEATGYTVFRCLMHALQDTSIFCHVYVRCEESLLEMFDDADDFKSEYLDRMKIVTAYLTPETAAEVLFPEELRGQPVHTVVYGIGGFRT</sequence>
<dbReference type="RefSeq" id="XP_060365450.1">
    <property type="nucleotide sequence ID" value="XM_060514102.1"/>
</dbReference>
<protein>
    <submittedName>
        <fullName evidence="1">Uncharacterized protein</fullName>
    </submittedName>
</protein>
<evidence type="ECO:0000313" key="2">
    <source>
        <dbReference type="Proteomes" id="UP001244207"/>
    </source>
</evidence>
<reference evidence="1" key="1">
    <citation type="submission" date="2021-12" db="EMBL/GenBank/DDBJ databases">
        <title>Comparative genomics, transcriptomics and evolutionary studies reveal genomic signatures of adaptation to plant cell wall in hemibiotrophic fungi.</title>
        <authorList>
            <consortium name="DOE Joint Genome Institute"/>
            <person name="Baroncelli R."/>
            <person name="Diaz J.F."/>
            <person name="Benocci T."/>
            <person name="Peng M."/>
            <person name="Battaglia E."/>
            <person name="Haridas S."/>
            <person name="Andreopoulos W."/>
            <person name="Labutti K."/>
            <person name="Pangilinan J."/>
            <person name="Floch G.L."/>
            <person name="Makela M.R."/>
            <person name="Henrissat B."/>
            <person name="Grigoriev I.V."/>
            <person name="Crouch J.A."/>
            <person name="De Vries R.P."/>
            <person name="Sukno S.A."/>
            <person name="Thon M.R."/>
        </authorList>
    </citation>
    <scope>NUCLEOTIDE SEQUENCE</scope>
    <source>
        <strain evidence="1">CBS 112980</strain>
    </source>
</reference>
<evidence type="ECO:0000313" key="1">
    <source>
        <dbReference type="EMBL" id="KAK1725395.1"/>
    </source>
</evidence>
<dbReference type="Proteomes" id="UP001244207">
    <property type="component" value="Unassembled WGS sequence"/>
</dbReference>
<proteinExistence type="predicted"/>
<dbReference type="AlphaFoldDB" id="A0AAD8US32"/>
<dbReference type="GeneID" id="85398000"/>